<proteinExistence type="predicted"/>
<evidence type="ECO:0000313" key="2">
    <source>
        <dbReference type="EnsemblMetazoa" id="ASIC010306-PA"/>
    </source>
</evidence>
<dbReference type="EnsemblMetazoa" id="ASIC010306-RA">
    <property type="protein sequence ID" value="ASIC010306-PA"/>
    <property type="gene ID" value="ASIC010306"/>
</dbReference>
<organism evidence="1">
    <name type="scientific">Anopheles sinensis</name>
    <name type="common">Mosquito</name>
    <dbReference type="NCBI Taxonomy" id="74873"/>
    <lineage>
        <taxon>Eukaryota</taxon>
        <taxon>Metazoa</taxon>
        <taxon>Ecdysozoa</taxon>
        <taxon>Arthropoda</taxon>
        <taxon>Hexapoda</taxon>
        <taxon>Insecta</taxon>
        <taxon>Pterygota</taxon>
        <taxon>Neoptera</taxon>
        <taxon>Endopterygota</taxon>
        <taxon>Diptera</taxon>
        <taxon>Nematocera</taxon>
        <taxon>Culicoidea</taxon>
        <taxon>Culicidae</taxon>
        <taxon>Anophelinae</taxon>
        <taxon>Anopheles</taxon>
    </lineage>
</organism>
<name>A0A084VXA1_ANOSI</name>
<protein>
    <submittedName>
        <fullName evidence="1 2">Uncharacterized protein</fullName>
    </submittedName>
</protein>
<sequence length="131" mass="14735">MGGNDRPPLVRGRYHRRALHPYNIHPSTVRPRDLSASARILGRSCCPLNLPLKAHVQAQGYDGGIELNTSARLCSGLRLHGKKQHLVHRLEYVACFVDVMEAFNRPPDAWSKVVVEVDCVSSVRDTSRQQR</sequence>
<dbReference type="VEuPathDB" id="VectorBase:ASIC010306"/>
<accession>A0A084VXA1</accession>
<dbReference type="AlphaFoldDB" id="A0A084VXA1"/>
<dbReference type="Proteomes" id="UP000030765">
    <property type="component" value="Unassembled WGS sequence"/>
</dbReference>
<gene>
    <name evidence="1" type="ORF">ZHAS_00010306</name>
</gene>
<evidence type="ECO:0000313" key="1">
    <source>
        <dbReference type="EMBL" id="KFB42595.1"/>
    </source>
</evidence>
<evidence type="ECO:0000313" key="3">
    <source>
        <dbReference type="Proteomes" id="UP000030765"/>
    </source>
</evidence>
<dbReference type="EMBL" id="ATLV01017883">
    <property type="status" value="NOT_ANNOTATED_CDS"/>
    <property type="molecule type" value="Genomic_DNA"/>
</dbReference>
<dbReference type="EMBL" id="KE525196">
    <property type="protein sequence ID" value="KFB42595.1"/>
    <property type="molecule type" value="Genomic_DNA"/>
</dbReference>
<reference evidence="1 3" key="1">
    <citation type="journal article" date="2014" name="BMC Genomics">
        <title>Genome sequence of Anopheles sinensis provides insight into genetics basis of mosquito competence for malaria parasites.</title>
        <authorList>
            <person name="Zhou D."/>
            <person name="Zhang D."/>
            <person name="Ding G."/>
            <person name="Shi L."/>
            <person name="Hou Q."/>
            <person name="Ye Y."/>
            <person name="Xu Y."/>
            <person name="Zhou H."/>
            <person name="Xiong C."/>
            <person name="Li S."/>
            <person name="Yu J."/>
            <person name="Hong S."/>
            <person name="Yu X."/>
            <person name="Zou P."/>
            <person name="Chen C."/>
            <person name="Chang X."/>
            <person name="Wang W."/>
            <person name="Lv Y."/>
            <person name="Sun Y."/>
            <person name="Ma L."/>
            <person name="Shen B."/>
            <person name="Zhu C."/>
        </authorList>
    </citation>
    <scope>NUCLEOTIDE SEQUENCE [LARGE SCALE GENOMIC DNA]</scope>
</reference>
<keyword evidence="3" id="KW-1185">Reference proteome</keyword>
<reference evidence="2" key="2">
    <citation type="submission" date="2020-05" db="UniProtKB">
        <authorList>
            <consortium name="EnsemblMetazoa"/>
        </authorList>
    </citation>
    <scope>IDENTIFICATION</scope>
</reference>